<name>G7L463_MEDTR</name>
<gene>
    <name evidence="1" type="ordered locus">MTR_7g012380</name>
</gene>
<reference evidence="2" key="3">
    <citation type="submission" date="2015-04" db="UniProtKB">
        <authorList>
            <consortium name="EnsemblPlants"/>
        </authorList>
    </citation>
    <scope>IDENTIFICATION</scope>
    <source>
        <strain evidence="2">cv. Jemalong A17</strain>
    </source>
</reference>
<dbReference type="Proteomes" id="UP000002051">
    <property type="component" value="Unassembled WGS sequence"/>
</dbReference>
<organism evidence="1 3">
    <name type="scientific">Medicago truncatula</name>
    <name type="common">Barrel medic</name>
    <name type="synonym">Medicago tribuloides</name>
    <dbReference type="NCBI Taxonomy" id="3880"/>
    <lineage>
        <taxon>Eukaryota</taxon>
        <taxon>Viridiplantae</taxon>
        <taxon>Streptophyta</taxon>
        <taxon>Embryophyta</taxon>
        <taxon>Tracheophyta</taxon>
        <taxon>Spermatophyta</taxon>
        <taxon>Magnoliopsida</taxon>
        <taxon>eudicotyledons</taxon>
        <taxon>Gunneridae</taxon>
        <taxon>Pentapetalae</taxon>
        <taxon>rosids</taxon>
        <taxon>fabids</taxon>
        <taxon>Fabales</taxon>
        <taxon>Fabaceae</taxon>
        <taxon>Papilionoideae</taxon>
        <taxon>50 kb inversion clade</taxon>
        <taxon>NPAAA clade</taxon>
        <taxon>Hologalegina</taxon>
        <taxon>IRL clade</taxon>
        <taxon>Trifolieae</taxon>
        <taxon>Medicago</taxon>
    </lineage>
</organism>
<keyword evidence="3" id="KW-1185">Reference proteome</keyword>
<dbReference type="PaxDb" id="3880-AES77580"/>
<protein>
    <submittedName>
        <fullName evidence="1 2">Uncharacterized protein</fullName>
    </submittedName>
</protein>
<evidence type="ECO:0000313" key="1">
    <source>
        <dbReference type="EMBL" id="AES77580.2"/>
    </source>
</evidence>
<sequence>MKVFKHLKSPILLTETNPFYSFEGNKLFLAAFANRFCYSHPWRLNGLNSHRISESANIICILLMEMWNWGYAGMFKLEGLVLSRKLQTGFVVTLGHDFFISLQNCKSRRRFMRWWLLQEGPHVTGYVEKDTVTETEKNEKNQQGYGCDARRFRGGIEFIAHYRMTMP</sequence>
<accession>G7L463</accession>
<dbReference type="AlphaFoldDB" id="G7L463"/>
<accession>A0A0C3W1T1</accession>
<dbReference type="HOGENOM" id="CLU_1596970_0_0_1"/>
<reference evidence="1 3" key="1">
    <citation type="journal article" date="2011" name="Nature">
        <title>The Medicago genome provides insight into the evolution of rhizobial symbioses.</title>
        <authorList>
            <person name="Young N.D."/>
            <person name="Debelle F."/>
            <person name="Oldroyd G.E."/>
            <person name="Geurts R."/>
            <person name="Cannon S.B."/>
            <person name="Udvardi M.K."/>
            <person name="Benedito V.A."/>
            <person name="Mayer K.F."/>
            <person name="Gouzy J."/>
            <person name="Schoof H."/>
            <person name="Van de Peer Y."/>
            <person name="Proost S."/>
            <person name="Cook D.R."/>
            <person name="Meyers B.C."/>
            <person name="Spannagl M."/>
            <person name="Cheung F."/>
            <person name="De Mita S."/>
            <person name="Krishnakumar V."/>
            <person name="Gundlach H."/>
            <person name="Zhou S."/>
            <person name="Mudge J."/>
            <person name="Bharti A.K."/>
            <person name="Murray J.D."/>
            <person name="Naoumkina M.A."/>
            <person name="Rosen B."/>
            <person name="Silverstein K.A."/>
            <person name="Tang H."/>
            <person name="Rombauts S."/>
            <person name="Zhao P.X."/>
            <person name="Zhou P."/>
            <person name="Barbe V."/>
            <person name="Bardou P."/>
            <person name="Bechner M."/>
            <person name="Bellec A."/>
            <person name="Berger A."/>
            <person name="Berges H."/>
            <person name="Bidwell S."/>
            <person name="Bisseling T."/>
            <person name="Choisne N."/>
            <person name="Couloux A."/>
            <person name="Denny R."/>
            <person name="Deshpande S."/>
            <person name="Dai X."/>
            <person name="Doyle J.J."/>
            <person name="Dudez A.M."/>
            <person name="Farmer A.D."/>
            <person name="Fouteau S."/>
            <person name="Franken C."/>
            <person name="Gibelin C."/>
            <person name="Gish J."/>
            <person name="Goldstein S."/>
            <person name="Gonzalez A.J."/>
            <person name="Green P.J."/>
            <person name="Hallab A."/>
            <person name="Hartog M."/>
            <person name="Hua A."/>
            <person name="Humphray S.J."/>
            <person name="Jeong D.H."/>
            <person name="Jing Y."/>
            <person name="Jocker A."/>
            <person name="Kenton S.M."/>
            <person name="Kim D.J."/>
            <person name="Klee K."/>
            <person name="Lai H."/>
            <person name="Lang C."/>
            <person name="Lin S."/>
            <person name="Macmil S.L."/>
            <person name="Magdelenat G."/>
            <person name="Matthews L."/>
            <person name="McCorrison J."/>
            <person name="Monaghan E.L."/>
            <person name="Mun J.H."/>
            <person name="Najar F.Z."/>
            <person name="Nicholson C."/>
            <person name="Noirot C."/>
            <person name="O'Bleness M."/>
            <person name="Paule C.R."/>
            <person name="Poulain J."/>
            <person name="Prion F."/>
            <person name="Qin B."/>
            <person name="Qu C."/>
            <person name="Retzel E.F."/>
            <person name="Riddle C."/>
            <person name="Sallet E."/>
            <person name="Samain S."/>
            <person name="Samson N."/>
            <person name="Sanders I."/>
            <person name="Saurat O."/>
            <person name="Scarpelli C."/>
            <person name="Schiex T."/>
            <person name="Segurens B."/>
            <person name="Severin A.J."/>
            <person name="Sherrier D.J."/>
            <person name="Shi R."/>
            <person name="Sims S."/>
            <person name="Singer S.R."/>
            <person name="Sinharoy S."/>
            <person name="Sterck L."/>
            <person name="Viollet A."/>
            <person name="Wang B.B."/>
            <person name="Wang K."/>
            <person name="Wang M."/>
            <person name="Wang X."/>
            <person name="Warfsmann J."/>
            <person name="Weissenbach J."/>
            <person name="White D.D."/>
            <person name="White J.D."/>
            <person name="Wiley G.B."/>
            <person name="Wincker P."/>
            <person name="Xing Y."/>
            <person name="Yang L."/>
            <person name="Yao Z."/>
            <person name="Ying F."/>
            <person name="Zhai J."/>
            <person name="Zhou L."/>
            <person name="Zuber A."/>
            <person name="Denarie J."/>
            <person name="Dixon R.A."/>
            <person name="May G.D."/>
            <person name="Schwartz D.C."/>
            <person name="Rogers J."/>
            <person name="Quetier F."/>
            <person name="Town C.D."/>
            <person name="Roe B.A."/>
        </authorList>
    </citation>
    <scope>NUCLEOTIDE SEQUENCE [LARGE SCALE GENOMIC DNA]</scope>
    <source>
        <strain evidence="1">A17</strain>
        <strain evidence="2 3">cv. Jemalong A17</strain>
    </source>
</reference>
<proteinExistence type="predicted"/>
<evidence type="ECO:0000313" key="3">
    <source>
        <dbReference type="Proteomes" id="UP000002051"/>
    </source>
</evidence>
<reference evidence="1 3" key="2">
    <citation type="journal article" date="2014" name="BMC Genomics">
        <title>An improved genome release (version Mt4.0) for the model legume Medicago truncatula.</title>
        <authorList>
            <person name="Tang H."/>
            <person name="Krishnakumar V."/>
            <person name="Bidwell S."/>
            <person name="Rosen B."/>
            <person name="Chan A."/>
            <person name="Zhou S."/>
            <person name="Gentzbittel L."/>
            <person name="Childs K.L."/>
            <person name="Yandell M."/>
            <person name="Gundlach H."/>
            <person name="Mayer K.F."/>
            <person name="Schwartz D.C."/>
            <person name="Town C.D."/>
        </authorList>
    </citation>
    <scope>GENOME REANNOTATION</scope>
    <source>
        <strain evidence="2 3">cv. Jemalong A17</strain>
    </source>
</reference>
<dbReference type="EnsemblPlants" id="AES77580">
    <property type="protein sequence ID" value="AES77580"/>
    <property type="gene ID" value="MTR_7g012380"/>
</dbReference>
<dbReference type="EMBL" id="CM001223">
    <property type="protein sequence ID" value="AES77580.2"/>
    <property type="molecule type" value="Genomic_DNA"/>
</dbReference>
<evidence type="ECO:0000313" key="2">
    <source>
        <dbReference type="EnsemblPlants" id="AES77580"/>
    </source>
</evidence>